<dbReference type="Gene3D" id="2.30.42.10">
    <property type="match status" value="1"/>
</dbReference>
<dbReference type="AlphaFoldDB" id="A0A4C1SN28"/>
<evidence type="ECO:0000313" key="2">
    <source>
        <dbReference type="EMBL" id="GBP02570.1"/>
    </source>
</evidence>
<sequence length="170" mass="18727">MVGLDEHYSDELLQSGKTTNLDIYCQKLMRLKQEVKKKRLELINNKAPFRSTGGLTERKRALLDLSLRAATSAQRERFAEYPMRVVTAAADAMANVADYIVQEVSDPVILQPAALSTVLIHQGDRPLDFSLAPGCGGRHYLADIRFGSPAHASGLIEHGDEIVAVTVMHI</sequence>
<dbReference type="PANTHER" id="PTHR12844">
    <property type="entry name" value="CONNECTOR ENCHANCER OF KINASE SUPPRESSOR OF RAS"/>
    <property type="match status" value="1"/>
</dbReference>
<dbReference type="SUPFAM" id="SSF50156">
    <property type="entry name" value="PDZ domain-like"/>
    <property type="match status" value="1"/>
</dbReference>
<dbReference type="InterPro" id="IPR001478">
    <property type="entry name" value="PDZ"/>
</dbReference>
<organism evidence="2 3">
    <name type="scientific">Eumeta variegata</name>
    <name type="common">Bagworm moth</name>
    <name type="synonym">Eumeta japonica</name>
    <dbReference type="NCBI Taxonomy" id="151549"/>
    <lineage>
        <taxon>Eukaryota</taxon>
        <taxon>Metazoa</taxon>
        <taxon>Ecdysozoa</taxon>
        <taxon>Arthropoda</taxon>
        <taxon>Hexapoda</taxon>
        <taxon>Insecta</taxon>
        <taxon>Pterygota</taxon>
        <taxon>Neoptera</taxon>
        <taxon>Endopterygota</taxon>
        <taxon>Lepidoptera</taxon>
        <taxon>Glossata</taxon>
        <taxon>Ditrysia</taxon>
        <taxon>Tineoidea</taxon>
        <taxon>Psychidae</taxon>
        <taxon>Oiketicinae</taxon>
        <taxon>Eumeta</taxon>
    </lineage>
</organism>
<dbReference type="EMBL" id="BGZK01003561">
    <property type="protein sequence ID" value="GBP02570.1"/>
    <property type="molecule type" value="Genomic_DNA"/>
</dbReference>
<accession>A0A4C1SN28</accession>
<dbReference type="PROSITE" id="PS50106">
    <property type="entry name" value="PDZ"/>
    <property type="match status" value="1"/>
</dbReference>
<protein>
    <recommendedName>
        <fullName evidence="1">PDZ domain-containing protein</fullName>
    </recommendedName>
</protein>
<dbReference type="OrthoDB" id="74412at2759"/>
<gene>
    <name evidence="2" type="ORF">EVAR_89713_1</name>
</gene>
<reference evidence="2 3" key="1">
    <citation type="journal article" date="2019" name="Commun. Biol.">
        <title>The bagworm genome reveals a unique fibroin gene that provides high tensile strength.</title>
        <authorList>
            <person name="Kono N."/>
            <person name="Nakamura H."/>
            <person name="Ohtoshi R."/>
            <person name="Tomita M."/>
            <person name="Numata K."/>
            <person name="Arakawa K."/>
        </authorList>
    </citation>
    <scope>NUCLEOTIDE SEQUENCE [LARGE SCALE GENOMIC DNA]</scope>
</reference>
<comment type="caution">
    <text evidence="2">The sequence shown here is derived from an EMBL/GenBank/DDBJ whole genome shotgun (WGS) entry which is preliminary data.</text>
</comment>
<keyword evidence="3" id="KW-1185">Reference proteome</keyword>
<dbReference type="InterPro" id="IPR051566">
    <property type="entry name" value="CNKSR"/>
</dbReference>
<evidence type="ECO:0000259" key="1">
    <source>
        <dbReference type="PROSITE" id="PS50106"/>
    </source>
</evidence>
<feature type="domain" description="PDZ" evidence="1">
    <location>
        <begin position="117"/>
        <end position="170"/>
    </location>
</feature>
<dbReference type="InterPro" id="IPR036034">
    <property type="entry name" value="PDZ_sf"/>
</dbReference>
<dbReference type="PANTHER" id="PTHR12844:SF42">
    <property type="entry name" value="CONNECTOR ENHANCER OF KSR PROTEIN CNK"/>
    <property type="match status" value="1"/>
</dbReference>
<evidence type="ECO:0000313" key="3">
    <source>
        <dbReference type="Proteomes" id="UP000299102"/>
    </source>
</evidence>
<name>A0A4C1SN28_EUMVA</name>
<proteinExistence type="predicted"/>
<dbReference type="STRING" id="151549.A0A4C1SN28"/>
<dbReference type="Proteomes" id="UP000299102">
    <property type="component" value="Unassembled WGS sequence"/>
</dbReference>